<comment type="caution">
    <text evidence="3">The sequence shown here is derived from an EMBL/GenBank/DDBJ whole genome shotgun (WGS) entry which is preliminary data.</text>
</comment>
<dbReference type="InterPro" id="IPR023374">
    <property type="entry name" value="AttH-like_dom_sf"/>
</dbReference>
<dbReference type="EMBL" id="JACBZH010000001">
    <property type="protein sequence ID" value="NYH87966.1"/>
    <property type="molecule type" value="Genomic_DNA"/>
</dbReference>
<dbReference type="Proteomes" id="UP000579605">
    <property type="component" value="Unassembled WGS sequence"/>
</dbReference>
<keyword evidence="4" id="KW-1185">Reference proteome</keyword>
<name>A0A852ZI43_9ACTN</name>
<feature type="signal peptide" evidence="1">
    <location>
        <begin position="1"/>
        <end position="44"/>
    </location>
</feature>
<evidence type="ECO:0000313" key="4">
    <source>
        <dbReference type="Proteomes" id="UP000579605"/>
    </source>
</evidence>
<evidence type="ECO:0000313" key="3">
    <source>
        <dbReference type="EMBL" id="NYH87966.1"/>
    </source>
</evidence>
<keyword evidence="3" id="KW-0378">Hydrolase</keyword>
<gene>
    <name evidence="3" type="ORF">F4554_000604</name>
</gene>
<dbReference type="Pfam" id="PF17186">
    <property type="entry name" value="Lipocalin_9"/>
    <property type="match status" value="1"/>
</dbReference>
<dbReference type="PANTHER" id="PTHR38591">
    <property type="entry name" value="HYDROLASE"/>
    <property type="match status" value="1"/>
</dbReference>
<dbReference type="InterPro" id="IPR010791">
    <property type="entry name" value="AttH_dom"/>
</dbReference>
<evidence type="ECO:0000259" key="2">
    <source>
        <dbReference type="Pfam" id="PF07143"/>
    </source>
</evidence>
<accession>A0A852ZI43</accession>
<dbReference type="GO" id="GO:0016787">
    <property type="term" value="F:hydrolase activity"/>
    <property type="evidence" value="ECO:0007669"/>
    <property type="project" value="UniProtKB-KW"/>
</dbReference>
<dbReference type="RefSeq" id="WP_179785943.1">
    <property type="nucleotide sequence ID" value="NZ_BAAARR010000004.1"/>
</dbReference>
<protein>
    <submittedName>
        <fullName evidence="3">Putative secreted hydrolase</fullName>
    </submittedName>
</protein>
<organism evidence="3 4">
    <name type="scientific">Actinopolymorpha rutila</name>
    <dbReference type="NCBI Taxonomy" id="446787"/>
    <lineage>
        <taxon>Bacteria</taxon>
        <taxon>Bacillati</taxon>
        <taxon>Actinomycetota</taxon>
        <taxon>Actinomycetes</taxon>
        <taxon>Propionibacteriales</taxon>
        <taxon>Actinopolymorphaceae</taxon>
        <taxon>Actinopolymorpha</taxon>
    </lineage>
</organism>
<dbReference type="Gene3D" id="2.40.370.10">
    <property type="entry name" value="AttH-like domain"/>
    <property type="match status" value="2"/>
</dbReference>
<evidence type="ECO:0000256" key="1">
    <source>
        <dbReference type="SAM" id="SignalP"/>
    </source>
</evidence>
<dbReference type="PANTHER" id="PTHR38591:SF1">
    <property type="entry name" value="BLL1000 PROTEIN"/>
    <property type="match status" value="1"/>
</dbReference>
<feature type="chain" id="PRO_5032954757" evidence="1">
    <location>
        <begin position="45"/>
        <end position="366"/>
    </location>
</feature>
<proteinExistence type="predicted"/>
<dbReference type="Pfam" id="PF07143">
    <property type="entry name" value="CrtC"/>
    <property type="match status" value="1"/>
</dbReference>
<keyword evidence="1" id="KW-0732">Signal</keyword>
<feature type="domain" description="AttH" evidence="2">
    <location>
        <begin position="84"/>
        <end position="233"/>
    </location>
</feature>
<dbReference type="AlphaFoldDB" id="A0A852ZI43"/>
<reference evidence="3 4" key="1">
    <citation type="submission" date="2020-07" db="EMBL/GenBank/DDBJ databases">
        <title>Sequencing the genomes of 1000 actinobacteria strains.</title>
        <authorList>
            <person name="Klenk H.-P."/>
        </authorList>
    </citation>
    <scope>NUCLEOTIDE SEQUENCE [LARGE SCALE GENOMIC DNA]</scope>
    <source>
        <strain evidence="3 4">DSM 18448</strain>
    </source>
</reference>
<dbReference type="SUPFAM" id="SSF159245">
    <property type="entry name" value="AttH-like"/>
    <property type="match status" value="1"/>
</dbReference>
<sequence length="366" mass="39651">MDSRQQEMGSNMQTLQRRSTAAIATLVFGAVLAVAASSAVPATAKTGSGSASTDRPEAATAAPAFPTFVHLPADQAAHPTARAEWWYVIGHVNARGHRFGYEVTIGGGKDPQVIFSITDKTTGAFYTNSQSYSHDQTSFSTTALDIRTPSATLSGPMDAMRLHATLPVVGEINLTLSAEGPALYNNGTGLMPFLGGTSYYYSLPSLATQGTLEVNNRTYPVTGESWLDRQWGNWDWSTMDKWTWMPLQVSNGDRINLWDLFAEGREASYATVLRPDGTHEMVAVEPLADTTSDFWTSPITGKRYGTRWTVNIPALDASLTVVAKPQGQERQGTFGGTYEGAASVTGRYRGKPVTGQTYVEQNGNWR</sequence>